<dbReference type="EMBL" id="CP060139">
    <property type="protein sequence ID" value="QNR24568.1"/>
    <property type="molecule type" value="Genomic_DNA"/>
</dbReference>
<organism evidence="6 7">
    <name type="scientific">Croceimicrobium hydrocarbonivorans</name>
    <dbReference type="NCBI Taxonomy" id="2761580"/>
    <lineage>
        <taxon>Bacteria</taxon>
        <taxon>Pseudomonadati</taxon>
        <taxon>Bacteroidota</taxon>
        <taxon>Flavobacteriia</taxon>
        <taxon>Flavobacteriales</taxon>
        <taxon>Owenweeksiaceae</taxon>
        <taxon>Croceimicrobium</taxon>
    </lineage>
</organism>
<feature type="transmembrane region" description="Helical" evidence="5">
    <location>
        <begin position="144"/>
        <end position="177"/>
    </location>
</feature>
<evidence type="ECO:0000256" key="1">
    <source>
        <dbReference type="ARBA" id="ARBA00004141"/>
    </source>
</evidence>
<dbReference type="GO" id="GO:0005886">
    <property type="term" value="C:plasma membrane"/>
    <property type="evidence" value="ECO:0007669"/>
    <property type="project" value="UniProtKB-SubCell"/>
</dbReference>
<feature type="transmembrane region" description="Helical" evidence="5">
    <location>
        <begin position="71"/>
        <end position="90"/>
    </location>
</feature>
<feature type="transmembrane region" description="Helical" evidence="5">
    <location>
        <begin position="214"/>
        <end position="232"/>
    </location>
</feature>
<comment type="similarity">
    <text evidence="5">Belongs to the 4-toluene sulfonate uptake permease (TSUP) (TC 2.A.102) family.</text>
</comment>
<evidence type="ECO:0000313" key="6">
    <source>
        <dbReference type="EMBL" id="QNR24568.1"/>
    </source>
</evidence>
<dbReference type="InterPro" id="IPR002781">
    <property type="entry name" value="TM_pro_TauE-like"/>
</dbReference>
<keyword evidence="7" id="KW-1185">Reference proteome</keyword>
<feature type="transmembrane region" description="Helical" evidence="5">
    <location>
        <begin position="110"/>
        <end position="128"/>
    </location>
</feature>
<evidence type="ECO:0000256" key="2">
    <source>
        <dbReference type="ARBA" id="ARBA00022692"/>
    </source>
</evidence>
<feature type="transmembrane region" description="Helical" evidence="5">
    <location>
        <begin position="7"/>
        <end position="34"/>
    </location>
</feature>
<keyword evidence="4 5" id="KW-0472">Membrane</keyword>
<feature type="transmembrane region" description="Helical" evidence="5">
    <location>
        <begin position="40"/>
        <end position="59"/>
    </location>
</feature>
<dbReference type="KEGG" id="chyd:H4K34_01630"/>
<keyword evidence="2 5" id="KW-0812">Transmembrane</keyword>
<reference evidence="6 7" key="1">
    <citation type="submission" date="2020-08" db="EMBL/GenBank/DDBJ databases">
        <title>Croceimicrobium hydrocarbonivorans gen. nov., sp. nov., a novel marine bacterium isolated from a bacterial consortium that degrades polyethylene terephthalate.</title>
        <authorList>
            <person name="Liu R."/>
        </authorList>
    </citation>
    <scope>NUCLEOTIDE SEQUENCE [LARGE SCALE GENOMIC DNA]</scope>
    <source>
        <strain evidence="6 7">A20-9</strain>
    </source>
</reference>
<feature type="transmembrane region" description="Helical" evidence="5">
    <location>
        <begin position="244"/>
        <end position="262"/>
    </location>
</feature>
<dbReference type="Proteomes" id="UP000516305">
    <property type="component" value="Chromosome"/>
</dbReference>
<proteinExistence type="inferred from homology"/>
<dbReference type="Pfam" id="PF01925">
    <property type="entry name" value="TauE"/>
    <property type="match status" value="1"/>
</dbReference>
<keyword evidence="3 5" id="KW-1133">Transmembrane helix</keyword>
<sequence>MEILGFVLAILMGFTLGLLGGGGSILTVPILVYVLGIEPVLATAYSLFVVGSTSVLGGIRKSMESLVDWKTGLIFAAPSLLAVFLTRRFLVPAIPEELFTVGDFHFTKQIAIMVFFAIVMLLAAYSMIKGRKESDEAEKKHLNIVLVVLEGTIVGVVTGLVGAGGGFLIVPALVLLVGLRMKVAVGTSLVIIAIKSLIGFLGDLGSGQEIDWNFLLFFTGFSFIGMFLGIYATKFVKPTALKKGFGWFVLLMGIFILLKETIL</sequence>
<protein>
    <recommendedName>
        <fullName evidence="5">Probable membrane transporter protein</fullName>
    </recommendedName>
</protein>
<dbReference type="PANTHER" id="PTHR43701:SF2">
    <property type="entry name" value="MEMBRANE TRANSPORTER PROTEIN YJNA-RELATED"/>
    <property type="match status" value="1"/>
</dbReference>
<comment type="subcellular location">
    <subcellularLocation>
        <location evidence="5">Cell membrane</location>
        <topology evidence="5">Multi-pass membrane protein</topology>
    </subcellularLocation>
    <subcellularLocation>
        <location evidence="1">Membrane</location>
        <topology evidence="1">Multi-pass membrane protein</topology>
    </subcellularLocation>
</comment>
<accession>A0A7H0VFS0</accession>
<evidence type="ECO:0000256" key="3">
    <source>
        <dbReference type="ARBA" id="ARBA00022989"/>
    </source>
</evidence>
<name>A0A7H0VFS0_9FLAO</name>
<feature type="transmembrane region" description="Helical" evidence="5">
    <location>
        <begin position="183"/>
        <end position="202"/>
    </location>
</feature>
<dbReference type="PANTHER" id="PTHR43701">
    <property type="entry name" value="MEMBRANE TRANSPORTER PROTEIN MJ0441-RELATED"/>
    <property type="match status" value="1"/>
</dbReference>
<gene>
    <name evidence="6" type="ORF">H4K34_01630</name>
</gene>
<dbReference type="InterPro" id="IPR051598">
    <property type="entry name" value="TSUP/Inactive_protease-like"/>
</dbReference>
<dbReference type="AlphaFoldDB" id="A0A7H0VFS0"/>
<dbReference type="RefSeq" id="WP_210759095.1">
    <property type="nucleotide sequence ID" value="NZ_CP060139.1"/>
</dbReference>
<evidence type="ECO:0000256" key="4">
    <source>
        <dbReference type="ARBA" id="ARBA00023136"/>
    </source>
</evidence>
<evidence type="ECO:0000313" key="7">
    <source>
        <dbReference type="Proteomes" id="UP000516305"/>
    </source>
</evidence>
<keyword evidence="5" id="KW-1003">Cell membrane</keyword>
<evidence type="ECO:0000256" key="5">
    <source>
        <dbReference type="RuleBase" id="RU363041"/>
    </source>
</evidence>